<dbReference type="PANTHER" id="PTHR28152">
    <property type="entry name" value="HYDROXYACYL-THIOESTER DEHYDRATASE TYPE 2, MITOCHONDRIAL"/>
    <property type="match status" value="1"/>
</dbReference>
<reference evidence="2" key="1">
    <citation type="submission" date="2017-05" db="EMBL/GenBank/DDBJ databases">
        <authorList>
            <person name="Rodrigo-Torres L."/>
            <person name="Arahal R. D."/>
            <person name="Lucena T."/>
        </authorList>
    </citation>
    <scope>NUCLEOTIDE SEQUENCE [LARGE SCALE GENOMIC DNA]</scope>
    <source>
        <strain evidence="2">CECT 8621</strain>
    </source>
</reference>
<dbReference type="EMBL" id="FXYE01000001">
    <property type="protein sequence ID" value="SMX30765.1"/>
    <property type="molecule type" value="Genomic_DNA"/>
</dbReference>
<dbReference type="AlphaFoldDB" id="A0A238JJV4"/>
<evidence type="ECO:0008006" key="3">
    <source>
        <dbReference type="Google" id="ProtNLM"/>
    </source>
</evidence>
<dbReference type="SUPFAM" id="SSF54637">
    <property type="entry name" value="Thioesterase/thiol ester dehydrase-isomerase"/>
    <property type="match status" value="2"/>
</dbReference>
<proteinExistence type="predicted"/>
<evidence type="ECO:0000313" key="1">
    <source>
        <dbReference type="EMBL" id="SMX30765.1"/>
    </source>
</evidence>
<dbReference type="InterPro" id="IPR052741">
    <property type="entry name" value="Mitochondrial_HTD2"/>
</dbReference>
<accession>A0A238JJV4</accession>
<dbReference type="InterPro" id="IPR029069">
    <property type="entry name" value="HotDog_dom_sf"/>
</dbReference>
<protein>
    <recommendedName>
        <fullName evidence="3">Acyl dehydratase</fullName>
    </recommendedName>
</protein>
<gene>
    <name evidence="1" type="ORF">COL8621_00109</name>
</gene>
<dbReference type="Proteomes" id="UP000202922">
    <property type="component" value="Unassembled WGS sequence"/>
</dbReference>
<dbReference type="PANTHER" id="PTHR28152:SF1">
    <property type="entry name" value="HYDROXYACYL-THIOESTER DEHYDRATASE TYPE 2, MITOCHONDRIAL"/>
    <property type="match status" value="1"/>
</dbReference>
<dbReference type="OrthoDB" id="7183822at2"/>
<name>A0A238JJV4_9RHOB</name>
<keyword evidence="2" id="KW-1185">Reference proteome</keyword>
<sequence>MHQAVGRTQTLIDPLDPARAAALHATLDLPGATPGAGDKLAPFFHQIYFWDARAPGELGRDGHPKIGDFIPDLGLPRRMWAGGRLSFNAPVTLGEPAEKTTIVESVSEKLGRTGPLAFVTLRHEIRQRDTLCVTEHQDLVYREDPAPGATPPIAPQAADEAETQDVADFSPTLLFRYSALTFNGHRIHYDRDYCGKVEGYGGLVVHGPLLAQLLMLKAERELGALNSFSFRATAPLLDYEQATLCRNGTVLWVRGPDGRQCLVAEAG</sequence>
<organism evidence="1 2">
    <name type="scientific">Actibacterium lipolyticum</name>
    <dbReference type="NCBI Taxonomy" id="1524263"/>
    <lineage>
        <taxon>Bacteria</taxon>
        <taxon>Pseudomonadati</taxon>
        <taxon>Pseudomonadota</taxon>
        <taxon>Alphaproteobacteria</taxon>
        <taxon>Rhodobacterales</taxon>
        <taxon>Roseobacteraceae</taxon>
        <taxon>Actibacterium</taxon>
    </lineage>
</organism>
<dbReference type="RefSeq" id="WP_093965225.1">
    <property type="nucleotide sequence ID" value="NZ_FXYE01000001.1"/>
</dbReference>
<dbReference type="Gene3D" id="3.10.129.10">
    <property type="entry name" value="Hotdog Thioesterase"/>
    <property type="match status" value="2"/>
</dbReference>
<dbReference type="GO" id="GO:0019171">
    <property type="term" value="F:(3R)-hydroxyacyl-[acyl-carrier-protein] dehydratase activity"/>
    <property type="evidence" value="ECO:0007669"/>
    <property type="project" value="TreeGrafter"/>
</dbReference>
<evidence type="ECO:0000313" key="2">
    <source>
        <dbReference type="Proteomes" id="UP000202922"/>
    </source>
</evidence>